<comment type="similarity">
    <text evidence="1">Belongs to the NAD(P)-dependent epimerase/dehydratase family.</text>
</comment>
<protein>
    <submittedName>
        <fullName evidence="3">NAD-dependent epimerase/dehydratase family protein</fullName>
    </submittedName>
</protein>
<dbReference type="Gene3D" id="3.40.50.720">
    <property type="entry name" value="NAD(P)-binding Rossmann-like Domain"/>
    <property type="match status" value="1"/>
</dbReference>
<dbReference type="InterPro" id="IPR001509">
    <property type="entry name" value="Epimerase_deHydtase"/>
</dbReference>
<evidence type="ECO:0000313" key="4">
    <source>
        <dbReference type="Proteomes" id="UP000605805"/>
    </source>
</evidence>
<name>A0A832YYV5_9CREN</name>
<evidence type="ECO:0000256" key="1">
    <source>
        <dbReference type="ARBA" id="ARBA00007637"/>
    </source>
</evidence>
<dbReference type="Gene3D" id="3.90.25.10">
    <property type="entry name" value="UDP-galactose 4-epimerase, domain 1"/>
    <property type="match status" value="2"/>
</dbReference>
<evidence type="ECO:0000313" key="3">
    <source>
        <dbReference type="EMBL" id="HIP56796.1"/>
    </source>
</evidence>
<dbReference type="Pfam" id="PF01370">
    <property type="entry name" value="Epimerase"/>
    <property type="match status" value="1"/>
</dbReference>
<dbReference type="Proteomes" id="UP000605805">
    <property type="component" value="Unassembled WGS sequence"/>
</dbReference>
<reference evidence="3" key="1">
    <citation type="journal article" date="2020" name="ISME J.">
        <title>Gammaproteobacteria mediating utilization of methyl-, sulfur- and petroleum organic compounds in deep ocean hydrothermal plumes.</title>
        <authorList>
            <person name="Zhou Z."/>
            <person name="Liu Y."/>
            <person name="Pan J."/>
            <person name="Cron B.R."/>
            <person name="Toner B.M."/>
            <person name="Anantharaman K."/>
            <person name="Breier J.A."/>
            <person name="Dick G.J."/>
            <person name="Li M."/>
        </authorList>
    </citation>
    <scope>NUCLEOTIDE SEQUENCE</scope>
    <source>
        <strain evidence="3">SZUA-1435</strain>
    </source>
</reference>
<evidence type="ECO:0000259" key="2">
    <source>
        <dbReference type="Pfam" id="PF01370"/>
    </source>
</evidence>
<dbReference type="SUPFAM" id="SSF51735">
    <property type="entry name" value="NAD(P)-binding Rossmann-fold domains"/>
    <property type="match status" value="1"/>
</dbReference>
<gene>
    <name evidence="3" type="ORF">EYH02_01815</name>
</gene>
<sequence length="325" mass="36677">MMHFQRVVVTGGAGFIGSHLVDFIVNKGLADEIVVIDNLSSGSLNNIAHHIDKPYLKFIQSDLKIYDSKWVEHFKESEVVFHLAANPDVRTSVENPRIHFEENIVATFNVLEACRVHDVELVVFASSSTVYGEAKRIPTPENYYPLEPISVYGASKLSAEILITTYSRLYGIKSLILRYANIIGPRCNHGVIVDFIRKLKANPQILEILGDGTQRKSYLHVYDAIDATLLLVNYILERGSQYEIFNVGNVDWITVLEIANIVVEEMGLKNVRYVFRPATPNGRGWRGDVKFMLLDVSKLQSLGWKPSMSSREAVRRTVRALLGKE</sequence>
<accession>A0A832YYV5</accession>
<organism evidence="3 4">
    <name type="scientific">Ignisphaera aggregans</name>
    <dbReference type="NCBI Taxonomy" id="334771"/>
    <lineage>
        <taxon>Archaea</taxon>
        <taxon>Thermoproteota</taxon>
        <taxon>Thermoprotei</taxon>
        <taxon>Desulfurococcales</taxon>
        <taxon>Desulfurococcaceae</taxon>
        <taxon>Ignisphaera</taxon>
    </lineage>
</organism>
<comment type="caution">
    <text evidence="3">The sequence shown here is derived from an EMBL/GenBank/DDBJ whole genome shotgun (WGS) entry which is preliminary data.</text>
</comment>
<proteinExistence type="inferred from homology"/>
<dbReference type="PANTHER" id="PTHR43000">
    <property type="entry name" value="DTDP-D-GLUCOSE 4,6-DEHYDRATASE-RELATED"/>
    <property type="match status" value="1"/>
</dbReference>
<dbReference type="EMBL" id="DQTV01000037">
    <property type="protein sequence ID" value="HIP56796.1"/>
    <property type="molecule type" value="Genomic_DNA"/>
</dbReference>
<dbReference type="CDD" id="cd05234">
    <property type="entry name" value="UDP_G4E_2_SDR_e"/>
    <property type="match status" value="1"/>
</dbReference>
<dbReference type="InterPro" id="IPR036291">
    <property type="entry name" value="NAD(P)-bd_dom_sf"/>
</dbReference>
<feature type="domain" description="NAD-dependent epimerase/dehydratase" evidence="2">
    <location>
        <begin position="7"/>
        <end position="248"/>
    </location>
</feature>
<dbReference type="AlphaFoldDB" id="A0A832YYV5"/>